<evidence type="ECO:0000313" key="2">
    <source>
        <dbReference type="EMBL" id="NWH05345.1"/>
    </source>
</evidence>
<dbReference type="RefSeq" id="WP_178366801.1">
    <property type="nucleotide sequence ID" value="NZ_JACADJ010000031.1"/>
</dbReference>
<dbReference type="GO" id="GO:0006355">
    <property type="term" value="P:regulation of DNA-templated transcription"/>
    <property type="evidence" value="ECO:0007669"/>
    <property type="project" value="InterPro"/>
</dbReference>
<dbReference type="Proteomes" id="UP000553343">
    <property type="component" value="Unassembled WGS sequence"/>
</dbReference>
<evidence type="ECO:0000259" key="1">
    <source>
        <dbReference type="Pfam" id="PF15919"/>
    </source>
</evidence>
<dbReference type="InterPro" id="IPR031807">
    <property type="entry name" value="HicB-like"/>
</dbReference>
<accession>A0A850T877</accession>
<dbReference type="AlphaFoldDB" id="A0A850T877"/>
<reference evidence="2 3" key="1">
    <citation type="submission" date="2020-06" db="EMBL/GenBank/DDBJ databases">
        <title>High-quality draft genome of sulfate reducer Desulfobacter latus type strain AcrS2 isolated from marine sediment.</title>
        <authorList>
            <person name="Hoppe M."/>
            <person name="Larsen C.K."/>
            <person name="Marshall I.P.G."/>
            <person name="Schramm A."/>
            <person name="Marietou A.G."/>
        </authorList>
    </citation>
    <scope>NUCLEOTIDE SEQUENCE [LARGE SCALE GENOMIC DNA]</scope>
    <source>
        <strain evidence="2 3">AcRS2</strain>
    </source>
</reference>
<proteinExistence type="predicted"/>
<dbReference type="Gene3D" id="3.30.160.250">
    <property type="match status" value="1"/>
</dbReference>
<sequence length="139" mass="15770">MSKKAIAKGYYAVFEYSSDAVEVEFPDLPGCLTFGQTMEEAYEAAIDAASGWLQVADKDFIPEKPSTFDELRKLYPGKDIMRVTIDKGIMKQYEEKKRFNASFPASVLEKVDAYSQKMGWNRSQFLIRASEKLIAENSI</sequence>
<dbReference type="SUPFAM" id="SSF47598">
    <property type="entry name" value="Ribbon-helix-helix"/>
    <property type="match status" value="1"/>
</dbReference>
<protein>
    <submittedName>
        <fullName evidence="2">Type II toxin-antitoxin system HicB family antitoxin</fullName>
    </submittedName>
</protein>
<dbReference type="InterPro" id="IPR010985">
    <property type="entry name" value="Ribbon_hlx_hlx"/>
</dbReference>
<gene>
    <name evidence="2" type="ORF">HXW94_10160</name>
</gene>
<name>A0A850T877_9BACT</name>
<keyword evidence="3" id="KW-1185">Reference proteome</keyword>
<evidence type="ECO:0000313" key="3">
    <source>
        <dbReference type="Proteomes" id="UP000553343"/>
    </source>
</evidence>
<dbReference type="Pfam" id="PF15919">
    <property type="entry name" value="HicB_lk_antitox"/>
    <property type="match status" value="1"/>
</dbReference>
<comment type="caution">
    <text evidence="2">The sequence shown here is derived from an EMBL/GenBank/DDBJ whole genome shotgun (WGS) entry which is preliminary data.</text>
</comment>
<dbReference type="EMBL" id="JACADJ010000031">
    <property type="protein sequence ID" value="NWH05345.1"/>
    <property type="molecule type" value="Genomic_DNA"/>
</dbReference>
<dbReference type="SUPFAM" id="SSF143100">
    <property type="entry name" value="TTHA1013/TTHA0281-like"/>
    <property type="match status" value="1"/>
</dbReference>
<organism evidence="2 3">
    <name type="scientific">Desulfobacter latus</name>
    <dbReference type="NCBI Taxonomy" id="2292"/>
    <lineage>
        <taxon>Bacteria</taxon>
        <taxon>Pseudomonadati</taxon>
        <taxon>Thermodesulfobacteriota</taxon>
        <taxon>Desulfobacteria</taxon>
        <taxon>Desulfobacterales</taxon>
        <taxon>Desulfobacteraceae</taxon>
        <taxon>Desulfobacter</taxon>
    </lineage>
</organism>
<feature type="domain" description="HicB-like antitoxin of toxin-antitoxin system" evidence="1">
    <location>
        <begin position="17"/>
        <end position="129"/>
    </location>
</feature>
<dbReference type="InterPro" id="IPR035069">
    <property type="entry name" value="TTHA1013/TTHA0281-like"/>
</dbReference>